<dbReference type="GeneID" id="77802309"/>
<accession>A0ABY7CVJ4</accession>
<name>A0ABY7CVJ4_9BASI</name>
<feature type="compositionally biased region" description="Low complexity" evidence="1">
    <location>
        <begin position="234"/>
        <end position="250"/>
    </location>
</feature>
<reference evidence="2" key="1">
    <citation type="submission" date="2022-10" db="EMBL/GenBank/DDBJ databases">
        <title>Puccinia triticina Genome sequencing and assembly.</title>
        <authorList>
            <person name="Li C."/>
        </authorList>
    </citation>
    <scope>NUCLEOTIDE SEQUENCE</scope>
    <source>
        <strain evidence="2">Pt15</strain>
    </source>
</reference>
<feature type="region of interest" description="Disordered" evidence="1">
    <location>
        <begin position="221"/>
        <end position="260"/>
    </location>
</feature>
<evidence type="ECO:0000313" key="3">
    <source>
        <dbReference type="Proteomes" id="UP001164743"/>
    </source>
</evidence>
<evidence type="ECO:0000313" key="2">
    <source>
        <dbReference type="EMBL" id="WAQ89318.1"/>
    </source>
</evidence>
<dbReference type="EMBL" id="CP110431">
    <property type="protein sequence ID" value="WAQ89318.1"/>
    <property type="molecule type" value="Genomic_DNA"/>
</dbReference>
<dbReference type="Proteomes" id="UP001164743">
    <property type="component" value="Chromosome 11A"/>
</dbReference>
<protein>
    <submittedName>
        <fullName evidence="2">Uncharacterized protein</fullName>
    </submittedName>
</protein>
<organism evidence="2 3">
    <name type="scientific">Puccinia triticina</name>
    <dbReference type="NCBI Taxonomy" id="208348"/>
    <lineage>
        <taxon>Eukaryota</taxon>
        <taxon>Fungi</taxon>
        <taxon>Dikarya</taxon>
        <taxon>Basidiomycota</taxon>
        <taxon>Pucciniomycotina</taxon>
        <taxon>Pucciniomycetes</taxon>
        <taxon>Pucciniales</taxon>
        <taxon>Pucciniaceae</taxon>
        <taxon>Puccinia</taxon>
    </lineage>
</organism>
<dbReference type="RefSeq" id="XP_053024873.1">
    <property type="nucleotide sequence ID" value="XM_053161525.1"/>
</dbReference>
<gene>
    <name evidence="2" type="ORF">PtA15_11A5</name>
</gene>
<feature type="compositionally biased region" description="Low complexity" evidence="1">
    <location>
        <begin position="439"/>
        <end position="448"/>
    </location>
</feature>
<keyword evidence="3" id="KW-1185">Reference proteome</keyword>
<proteinExistence type="predicted"/>
<sequence length="736" mass="81988">MRPQQHRQGSTQAKGKGREIDHTDVLAQLNKLLESLLIPISLPDLTVATPSLLLAVLESILERRFLALNDPSRTSKSPHSRSRCLKATIKVLAQTLELDIDRWSLNSIDFPGLVQGDMNETAKLIEGLLKLSRQPNNSALYNHKGTTHQGMPRQQLNEKINSNKPAFENHEPGSKRIPTVRIGWPTEIASLHSSSSSLSIEPSNIPFDGLFSPVGPPLDQSSLKLDSSASLTTSSNRRLNESLNSQRNNEVPLSGQISNPPTLRNLLGPLHAQMISSKRPHTPRTAHRVMVNKLRNEGAQEDTEEQTLNHDTDGSMSAKTETEENEGSLVGESRYQYNKGLSMMTLDGIEADDPFVSMETRRALESQILQNQTNFSFDLTQLAVAGDESFNTSPQSFKNTSCDLEWKQASESMSRTSSRSSPSVISSHSLNSYDLASNHESSWGQSSQGHHHHHHHHQDQSYVQSARPLRKAREQAPGHLFGFGGSVGSSFEDDHVIEYADCGFGRPTNSIKTRSRDQSLQVPYPTSIPLPASPTEGNLSSSQHRQVLLASEGVKLDLVVSDVTSYEQQKHDQLNIEGWDWMDLSKLAQESENLQQLGPTITPDDHKAKTLTNLHSRKLELLKLISQAYNQHQSCNRSNHPSIEGTEADKSKICRADKQEENIRIRVTRKPIEAGVIHHFDRPGNEFVVLNKSWLVRPTDTSHSSGSRDFCFGYNVIDAEGDQYLDNRDDLIDDLI</sequence>
<evidence type="ECO:0000256" key="1">
    <source>
        <dbReference type="SAM" id="MobiDB-lite"/>
    </source>
</evidence>
<feature type="region of interest" description="Disordered" evidence="1">
    <location>
        <begin position="437"/>
        <end position="471"/>
    </location>
</feature>
<feature type="compositionally biased region" description="Polar residues" evidence="1">
    <location>
        <begin position="221"/>
        <end position="233"/>
    </location>
</feature>
<feature type="region of interest" description="Disordered" evidence="1">
    <location>
        <begin position="296"/>
        <end position="329"/>
    </location>
</feature>